<feature type="transmembrane region" description="Helical" evidence="1">
    <location>
        <begin position="102"/>
        <end position="123"/>
    </location>
</feature>
<organism evidence="2 3">
    <name type="scientific">Euroglyphus maynei</name>
    <name type="common">Mayne's house dust mite</name>
    <dbReference type="NCBI Taxonomy" id="6958"/>
    <lineage>
        <taxon>Eukaryota</taxon>
        <taxon>Metazoa</taxon>
        <taxon>Ecdysozoa</taxon>
        <taxon>Arthropoda</taxon>
        <taxon>Chelicerata</taxon>
        <taxon>Arachnida</taxon>
        <taxon>Acari</taxon>
        <taxon>Acariformes</taxon>
        <taxon>Sarcoptiformes</taxon>
        <taxon>Astigmata</taxon>
        <taxon>Psoroptidia</taxon>
        <taxon>Analgoidea</taxon>
        <taxon>Pyroglyphidae</taxon>
        <taxon>Pyroglyphinae</taxon>
        <taxon>Euroglyphus</taxon>
    </lineage>
</organism>
<protein>
    <submittedName>
        <fullName evidence="2">Uncharacterized protein</fullName>
    </submittedName>
</protein>
<reference evidence="2 3" key="1">
    <citation type="submission" date="2017-03" db="EMBL/GenBank/DDBJ databases">
        <title>Genome Survey of Euroglyphus maynei.</title>
        <authorList>
            <person name="Arlian L.G."/>
            <person name="Morgan M.S."/>
            <person name="Rider S.D."/>
        </authorList>
    </citation>
    <scope>NUCLEOTIDE SEQUENCE [LARGE SCALE GENOMIC DNA]</scope>
    <source>
        <strain evidence="2">Arlian Lab</strain>
        <tissue evidence="2">Whole body</tissue>
    </source>
</reference>
<keyword evidence="3" id="KW-1185">Reference proteome</keyword>
<feature type="transmembrane region" description="Helical" evidence="1">
    <location>
        <begin position="6"/>
        <end position="31"/>
    </location>
</feature>
<comment type="caution">
    <text evidence="2">The sequence shown here is derived from an EMBL/GenBank/DDBJ whole genome shotgun (WGS) entry which is preliminary data.</text>
</comment>
<sequence>MIITQLTVLAIFIPVIAILSIITICSIVYCCRKWRNRALVKGFRNFSAYGPNMIGSTLDRKAMLETSSDNSDPLRSHISYDGPGITTVCYLRTQLYLESIDVVAKVNIHIPIIMIIIINTVLIRS</sequence>
<accession>A0A1Y3BFP6</accession>
<keyword evidence="1" id="KW-0812">Transmembrane</keyword>
<keyword evidence="1" id="KW-0472">Membrane</keyword>
<keyword evidence="1" id="KW-1133">Transmembrane helix</keyword>
<dbReference type="EMBL" id="MUJZ01021570">
    <property type="protein sequence ID" value="OTF79750.1"/>
    <property type="molecule type" value="Genomic_DNA"/>
</dbReference>
<evidence type="ECO:0000256" key="1">
    <source>
        <dbReference type="SAM" id="Phobius"/>
    </source>
</evidence>
<evidence type="ECO:0000313" key="2">
    <source>
        <dbReference type="EMBL" id="OTF79750.1"/>
    </source>
</evidence>
<evidence type="ECO:0000313" key="3">
    <source>
        <dbReference type="Proteomes" id="UP000194236"/>
    </source>
</evidence>
<gene>
    <name evidence="2" type="ORF">BLA29_011676</name>
</gene>
<proteinExistence type="predicted"/>
<dbReference type="AlphaFoldDB" id="A0A1Y3BFP6"/>
<dbReference type="Proteomes" id="UP000194236">
    <property type="component" value="Unassembled WGS sequence"/>
</dbReference>
<name>A0A1Y3BFP6_EURMA</name>
<dbReference type="OrthoDB" id="6430124at2759"/>